<proteinExistence type="predicted"/>
<evidence type="ECO:0000313" key="3">
    <source>
        <dbReference type="Proteomes" id="UP000265618"/>
    </source>
</evidence>
<dbReference type="GO" id="GO:0004386">
    <property type="term" value="F:helicase activity"/>
    <property type="evidence" value="ECO:0007669"/>
    <property type="project" value="InterPro"/>
</dbReference>
<dbReference type="PANTHER" id="PTHR10887:SF341">
    <property type="entry name" value="NFX1-TYPE ZINC FINGER-CONTAINING PROTEIN 1"/>
    <property type="match status" value="1"/>
</dbReference>
<sequence length="635" mass="69001">MSDRDIAHLMANISEENSPEYTELANGFADSAAQSMALLSSRVLCCPSLLTCSDTSVGAHILHRLVTRHGIWGRKEMVAKLLGVSGRDRLQAHGTMKLLSRCLSLCGPSCVPLSLLSPLQGAAAMHPEVSLIARDVIAQVEGERDRVLALTQQREAQPIYGVGQFAGLPRSDIHPLSILPWEEKERERELGAAPSASACVTPGYASVGAMLNTYTHLERANFTVQPRQLVQEMLAGLVGDSRNMLRMPAGRCERVLEGGRRGLHRGRSEKSEGEKKGQIELVITVQCAEKKNHVSADVFSHGKLLLLSADRWEHYLAVECLGLKIDYDAFQRRMGQGGRGKREKGVVNARGDNTLVVTPKLSLSQTTEEHTHAVLTRGFSAVAFGDALIPAYVPVMHNLQAMADEDVPFGAVLAGIDTQPQRPAYIPAGESTVDMSYLYTGVGGGDLPEDVEDSFETLEMTEPFLGEDTLGAPELPAGVMCRADPTQLKAIRHTLNNQVSVVRGGPGTGKSYTAMRLLEKLYHEHGCGRLGGVVLLLTKTNQALDTLLEGILDFASSENLLRIGGRPRTKDERILDRMLNKCRREVSHTLGMGLASLYEDREEAYFDGVSAIGRAMHMAGPLRDTLVAMQAGEVD</sequence>
<dbReference type="EMBL" id="BDIP01001204">
    <property type="protein sequence ID" value="GIQ83847.1"/>
    <property type="molecule type" value="Genomic_DNA"/>
</dbReference>
<dbReference type="Pfam" id="PF13086">
    <property type="entry name" value="AAA_11"/>
    <property type="match status" value="1"/>
</dbReference>
<dbReference type="SUPFAM" id="SSF52540">
    <property type="entry name" value="P-loop containing nucleoside triphosphate hydrolases"/>
    <property type="match status" value="1"/>
</dbReference>
<gene>
    <name evidence="2" type="ORF">KIPB_005240</name>
</gene>
<dbReference type="Gene3D" id="3.40.50.300">
    <property type="entry name" value="P-loop containing nucleotide triphosphate hydrolases"/>
    <property type="match status" value="1"/>
</dbReference>
<name>A0A9K3GID8_9EUKA</name>
<evidence type="ECO:0000313" key="2">
    <source>
        <dbReference type="EMBL" id="GIQ83847.1"/>
    </source>
</evidence>
<dbReference type="InterPro" id="IPR027417">
    <property type="entry name" value="P-loop_NTPase"/>
</dbReference>
<dbReference type="Proteomes" id="UP000265618">
    <property type="component" value="Unassembled WGS sequence"/>
</dbReference>
<dbReference type="InterPro" id="IPR041677">
    <property type="entry name" value="DNA2/NAM7_AAA_11"/>
</dbReference>
<accession>A0A9K3GID8</accession>
<feature type="non-terminal residue" evidence="2">
    <location>
        <position position="635"/>
    </location>
</feature>
<dbReference type="InterPro" id="IPR045055">
    <property type="entry name" value="DNA2/NAM7-like"/>
</dbReference>
<keyword evidence="3" id="KW-1185">Reference proteome</keyword>
<feature type="domain" description="DNA2/NAM7 helicase helicase" evidence="1">
    <location>
        <begin position="484"/>
        <end position="571"/>
    </location>
</feature>
<dbReference type="AlphaFoldDB" id="A0A9K3GID8"/>
<dbReference type="GO" id="GO:0031380">
    <property type="term" value="C:nuclear RNA-directed RNA polymerase complex"/>
    <property type="evidence" value="ECO:0007669"/>
    <property type="project" value="TreeGrafter"/>
</dbReference>
<dbReference type="GO" id="GO:0031048">
    <property type="term" value="P:regulatory ncRNA-mediated heterochromatin formation"/>
    <property type="evidence" value="ECO:0007669"/>
    <property type="project" value="TreeGrafter"/>
</dbReference>
<dbReference type="PANTHER" id="PTHR10887">
    <property type="entry name" value="DNA2/NAM7 HELICASE FAMILY"/>
    <property type="match status" value="1"/>
</dbReference>
<evidence type="ECO:0000259" key="1">
    <source>
        <dbReference type="Pfam" id="PF13086"/>
    </source>
</evidence>
<organism evidence="2 3">
    <name type="scientific">Kipferlia bialata</name>
    <dbReference type="NCBI Taxonomy" id="797122"/>
    <lineage>
        <taxon>Eukaryota</taxon>
        <taxon>Metamonada</taxon>
        <taxon>Carpediemonas-like organisms</taxon>
        <taxon>Kipferlia</taxon>
    </lineage>
</organism>
<comment type="caution">
    <text evidence="2">The sequence shown here is derived from an EMBL/GenBank/DDBJ whole genome shotgun (WGS) entry which is preliminary data.</text>
</comment>
<reference evidence="2 3" key="1">
    <citation type="journal article" date="2018" name="PLoS ONE">
        <title>The draft genome of Kipferlia bialata reveals reductive genome evolution in fornicate parasites.</title>
        <authorList>
            <person name="Tanifuji G."/>
            <person name="Takabayashi S."/>
            <person name="Kume K."/>
            <person name="Takagi M."/>
            <person name="Nakayama T."/>
            <person name="Kamikawa R."/>
            <person name="Inagaki Y."/>
            <person name="Hashimoto T."/>
        </authorList>
    </citation>
    <scope>NUCLEOTIDE SEQUENCE [LARGE SCALE GENOMIC DNA]</scope>
    <source>
        <strain evidence="2">NY0173</strain>
    </source>
</reference>
<protein>
    <recommendedName>
        <fullName evidence="1">DNA2/NAM7 helicase helicase domain-containing protein</fullName>
    </recommendedName>
</protein>